<accession>A0A1G4PLQ1</accession>
<reference evidence="8" key="1">
    <citation type="submission" date="2016-10" db="EMBL/GenBank/DDBJ databases">
        <authorList>
            <person name="Varghese N."/>
            <person name="Submissions S."/>
        </authorList>
    </citation>
    <scope>NUCLEOTIDE SEQUENCE [LARGE SCALE GENOMIC DNA]</scope>
    <source>
        <strain evidence="8">CGMCC 1.3431</strain>
    </source>
</reference>
<dbReference type="InterPro" id="IPR002677">
    <property type="entry name" value="Ribosomal_bL32"/>
</dbReference>
<dbReference type="Pfam" id="PF01783">
    <property type="entry name" value="Ribosomal_L32p"/>
    <property type="match status" value="1"/>
</dbReference>
<evidence type="ECO:0000256" key="6">
    <source>
        <dbReference type="SAM" id="MobiDB-lite"/>
    </source>
</evidence>
<evidence type="ECO:0000313" key="8">
    <source>
        <dbReference type="Proteomes" id="UP000199150"/>
    </source>
</evidence>
<dbReference type="OrthoDB" id="9801927at2"/>
<feature type="compositionally biased region" description="Basic residues" evidence="6">
    <location>
        <begin position="1"/>
        <end position="16"/>
    </location>
</feature>
<evidence type="ECO:0000256" key="1">
    <source>
        <dbReference type="ARBA" id="ARBA00008560"/>
    </source>
</evidence>
<dbReference type="HAMAP" id="MF_00340">
    <property type="entry name" value="Ribosomal_bL32"/>
    <property type="match status" value="1"/>
</dbReference>
<dbReference type="InterPro" id="IPR011332">
    <property type="entry name" value="Ribosomal_zn-bd"/>
</dbReference>
<dbReference type="GO" id="GO:0015934">
    <property type="term" value="C:large ribosomal subunit"/>
    <property type="evidence" value="ECO:0007669"/>
    <property type="project" value="InterPro"/>
</dbReference>
<feature type="region of interest" description="Disordered" evidence="6">
    <location>
        <begin position="1"/>
        <end position="38"/>
    </location>
</feature>
<dbReference type="EMBL" id="FMTS01000001">
    <property type="protein sequence ID" value="SCW33206.1"/>
    <property type="molecule type" value="Genomic_DNA"/>
</dbReference>
<proteinExistence type="inferred from homology"/>
<evidence type="ECO:0000256" key="4">
    <source>
        <dbReference type="ARBA" id="ARBA00035178"/>
    </source>
</evidence>
<evidence type="ECO:0000256" key="2">
    <source>
        <dbReference type="ARBA" id="ARBA00022980"/>
    </source>
</evidence>
<dbReference type="GO" id="GO:0003735">
    <property type="term" value="F:structural constituent of ribosome"/>
    <property type="evidence" value="ECO:0007669"/>
    <property type="project" value="InterPro"/>
</dbReference>
<dbReference type="PANTHER" id="PTHR35534:SF1">
    <property type="entry name" value="LARGE RIBOSOMAL SUBUNIT PROTEIN BL32"/>
    <property type="match status" value="1"/>
</dbReference>
<sequence length="60" mass="6902">MAVPKRKVSPSRRNMRRSHDALGANAYTEDKDTGELRRPHHVDLKTGMYKGRQVITPKKD</sequence>
<gene>
    <name evidence="5" type="primary">rpmF</name>
    <name evidence="7" type="ORF">SAMN02927928_0482</name>
</gene>
<dbReference type="SUPFAM" id="SSF57829">
    <property type="entry name" value="Zn-binding ribosomal proteins"/>
    <property type="match status" value="1"/>
</dbReference>
<organism evidence="7 8">
    <name type="scientific">Asticcacaulis taihuensis</name>
    <dbReference type="NCBI Taxonomy" id="260084"/>
    <lineage>
        <taxon>Bacteria</taxon>
        <taxon>Pseudomonadati</taxon>
        <taxon>Pseudomonadota</taxon>
        <taxon>Alphaproteobacteria</taxon>
        <taxon>Caulobacterales</taxon>
        <taxon>Caulobacteraceae</taxon>
        <taxon>Asticcacaulis</taxon>
    </lineage>
</organism>
<protein>
    <recommendedName>
        <fullName evidence="4 5">Large ribosomal subunit protein bL32</fullName>
    </recommendedName>
</protein>
<keyword evidence="8" id="KW-1185">Reference proteome</keyword>
<feature type="compositionally biased region" description="Basic and acidic residues" evidence="6">
    <location>
        <begin position="28"/>
        <end position="38"/>
    </location>
</feature>
<dbReference type="GO" id="GO:0006412">
    <property type="term" value="P:translation"/>
    <property type="evidence" value="ECO:0007669"/>
    <property type="project" value="UniProtKB-UniRule"/>
</dbReference>
<comment type="similarity">
    <text evidence="1 5">Belongs to the bacterial ribosomal protein bL32 family.</text>
</comment>
<name>A0A1G4PLQ1_9CAUL</name>
<dbReference type="PANTHER" id="PTHR35534">
    <property type="entry name" value="50S RIBOSOMAL PROTEIN L32"/>
    <property type="match status" value="1"/>
</dbReference>
<evidence type="ECO:0000256" key="3">
    <source>
        <dbReference type="ARBA" id="ARBA00023274"/>
    </source>
</evidence>
<dbReference type="RefSeq" id="WP_090643214.1">
    <property type="nucleotide sequence ID" value="NZ_CBCRYE010000001.1"/>
</dbReference>
<evidence type="ECO:0000256" key="5">
    <source>
        <dbReference type="HAMAP-Rule" id="MF_00340"/>
    </source>
</evidence>
<dbReference type="InterPro" id="IPR044957">
    <property type="entry name" value="Ribosomal_bL32_bact"/>
</dbReference>
<dbReference type="Proteomes" id="UP000199150">
    <property type="component" value="Unassembled WGS sequence"/>
</dbReference>
<dbReference type="Gene3D" id="1.20.5.640">
    <property type="entry name" value="Single helix bin"/>
    <property type="match status" value="1"/>
</dbReference>
<keyword evidence="2 5" id="KW-0689">Ribosomal protein</keyword>
<evidence type="ECO:0000313" key="7">
    <source>
        <dbReference type="EMBL" id="SCW33206.1"/>
    </source>
</evidence>
<dbReference type="NCBIfam" id="TIGR01031">
    <property type="entry name" value="rpmF_bact"/>
    <property type="match status" value="1"/>
</dbReference>
<keyword evidence="3 5" id="KW-0687">Ribonucleoprotein</keyword>
<dbReference type="AlphaFoldDB" id="A0A1G4PLQ1"/>
<dbReference type="STRING" id="260084.SAMN02927928_0482"/>